<dbReference type="GO" id="GO:0015297">
    <property type="term" value="F:antiporter activity"/>
    <property type="evidence" value="ECO:0007669"/>
    <property type="project" value="UniProtKB-KW"/>
</dbReference>
<evidence type="ECO:0000256" key="8">
    <source>
        <dbReference type="ARBA" id="ARBA00023136"/>
    </source>
</evidence>
<protein>
    <submittedName>
        <fullName evidence="12">Cation/H+ exchanger</fullName>
    </submittedName>
</protein>
<dbReference type="EMBL" id="AJWZ01000609">
    <property type="protein sequence ID" value="EKC76333.1"/>
    <property type="molecule type" value="Genomic_DNA"/>
</dbReference>
<sequence>MDYTYLLYIAIILTFTKAFGLLSKVIKLPQVVGALVAGIILGPVCLNLVSLDNAPILSNLSEIGVIVLMFVAGLETDIREMKKCGLASSIIALIGVIVPLVGGAATAFLFGTADPTLSTST</sequence>
<evidence type="ECO:0000256" key="1">
    <source>
        <dbReference type="ARBA" id="ARBA00004141"/>
    </source>
</evidence>
<evidence type="ECO:0000259" key="11">
    <source>
        <dbReference type="Pfam" id="PF00999"/>
    </source>
</evidence>
<keyword evidence="6" id="KW-0915">Sodium</keyword>
<dbReference type="Gene3D" id="1.20.1530.20">
    <property type="match status" value="1"/>
</dbReference>
<feature type="non-terminal residue" evidence="12">
    <location>
        <position position="121"/>
    </location>
</feature>
<dbReference type="GO" id="GO:0016020">
    <property type="term" value="C:membrane"/>
    <property type="evidence" value="ECO:0007669"/>
    <property type="project" value="UniProtKB-SubCell"/>
</dbReference>
<comment type="subcellular location">
    <subcellularLocation>
        <location evidence="1">Membrane</location>
        <topology evidence="1">Multi-pass membrane protein</topology>
    </subcellularLocation>
</comment>
<dbReference type="InterPro" id="IPR006153">
    <property type="entry name" value="Cation/H_exchanger_TM"/>
</dbReference>
<dbReference type="GO" id="GO:0006814">
    <property type="term" value="P:sodium ion transport"/>
    <property type="evidence" value="ECO:0007669"/>
    <property type="project" value="UniProtKB-KW"/>
</dbReference>
<reference evidence="12" key="1">
    <citation type="journal article" date="2013" name="Environ. Microbiol.">
        <title>Microbiota from the distal guts of lean and obese adolescents exhibit partial functional redundancy besides clear differences in community structure.</title>
        <authorList>
            <person name="Ferrer M."/>
            <person name="Ruiz A."/>
            <person name="Lanza F."/>
            <person name="Haange S.B."/>
            <person name="Oberbach A."/>
            <person name="Till H."/>
            <person name="Bargiela R."/>
            <person name="Campoy C."/>
            <person name="Segura M.T."/>
            <person name="Richter M."/>
            <person name="von Bergen M."/>
            <person name="Seifert J."/>
            <person name="Suarez A."/>
        </authorList>
    </citation>
    <scope>NUCLEOTIDE SEQUENCE</scope>
</reference>
<keyword evidence="9" id="KW-0739">Sodium transport</keyword>
<evidence type="ECO:0000256" key="2">
    <source>
        <dbReference type="ARBA" id="ARBA00022448"/>
    </source>
</evidence>
<evidence type="ECO:0000256" key="5">
    <source>
        <dbReference type="ARBA" id="ARBA00022989"/>
    </source>
</evidence>
<dbReference type="InterPro" id="IPR038770">
    <property type="entry name" value="Na+/solute_symporter_sf"/>
</dbReference>
<feature type="transmembrane region" description="Helical" evidence="10">
    <location>
        <begin position="6"/>
        <end position="22"/>
    </location>
</feature>
<evidence type="ECO:0000256" key="10">
    <source>
        <dbReference type="SAM" id="Phobius"/>
    </source>
</evidence>
<comment type="caution">
    <text evidence="12">The sequence shown here is derived from an EMBL/GenBank/DDBJ whole genome shotgun (WGS) entry which is preliminary data.</text>
</comment>
<evidence type="ECO:0000313" key="12">
    <source>
        <dbReference type="EMBL" id="EKC76333.1"/>
    </source>
</evidence>
<feature type="transmembrane region" description="Helical" evidence="10">
    <location>
        <begin position="86"/>
        <end position="110"/>
    </location>
</feature>
<feature type="transmembrane region" description="Helical" evidence="10">
    <location>
        <begin position="56"/>
        <end position="74"/>
    </location>
</feature>
<keyword evidence="5 10" id="KW-1133">Transmembrane helix</keyword>
<keyword evidence="8 10" id="KW-0472">Membrane</keyword>
<accession>K1U227</accession>
<evidence type="ECO:0000256" key="4">
    <source>
        <dbReference type="ARBA" id="ARBA00022692"/>
    </source>
</evidence>
<evidence type="ECO:0000256" key="7">
    <source>
        <dbReference type="ARBA" id="ARBA00023065"/>
    </source>
</evidence>
<evidence type="ECO:0000256" key="6">
    <source>
        <dbReference type="ARBA" id="ARBA00023053"/>
    </source>
</evidence>
<keyword evidence="2" id="KW-0813">Transport</keyword>
<dbReference type="Pfam" id="PF00999">
    <property type="entry name" value="Na_H_Exchanger"/>
    <property type="match status" value="1"/>
</dbReference>
<evidence type="ECO:0000256" key="9">
    <source>
        <dbReference type="ARBA" id="ARBA00023201"/>
    </source>
</evidence>
<name>K1U227_9ZZZZ</name>
<evidence type="ECO:0000256" key="3">
    <source>
        <dbReference type="ARBA" id="ARBA00022449"/>
    </source>
</evidence>
<keyword evidence="7" id="KW-0406">Ion transport</keyword>
<dbReference type="AlphaFoldDB" id="K1U227"/>
<feature type="transmembrane region" description="Helical" evidence="10">
    <location>
        <begin position="31"/>
        <end position="50"/>
    </location>
</feature>
<dbReference type="GO" id="GO:1902600">
    <property type="term" value="P:proton transmembrane transport"/>
    <property type="evidence" value="ECO:0007669"/>
    <property type="project" value="InterPro"/>
</dbReference>
<proteinExistence type="predicted"/>
<keyword evidence="4 10" id="KW-0812">Transmembrane</keyword>
<feature type="domain" description="Cation/H+ exchanger transmembrane" evidence="11">
    <location>
        <begin position="13"/>
        <end position="111"/>
    </location>
</feature>
<keyword evidence="3" id="KW-0050">Antiport</keyword>
<gene>
    <name evidence="12" type="ORF">OBE_00899</name>
</gene>
<organism evidence="12">
    <name type="scientific">human gut metagenome</name>
    <dbReference type="NCBI Taxonomy" id="408170"/>
    <lineage>
        <taxon>unclassified sequences</taxon>
        <taxon>metagenomes</taxon>
        <taxon>organismal metagenomes</taxon>
    </lineage>
</organism>
<dbReference type="PANTHER" id="PTHR43562:SF3">
    <property type="entry name" value="SODIUM ION_PROTON EXCHANGER (EUROFUNG)"/>
    <property type="match status" value="1"/>
</dbReference>
<dbReference type="PANTHER" id="PTHR43562">
    <property type="entry name" value="NAPA-TYPE SODIUM/HYDROGEN ANTIPORTER"/>
    <property type="match status" value="1"/>
</dbReference>